<dbReference type="PANTHER" id="PTHR11062:SF300">
    <property type="entry name" value="EXOSTOSIN GT47 DOMAIN-CONTAINING PROTEIN"/>
    <property type="match status" value="1"/>
</dbReference>
<dbReference type="OMA" id="EDIWKDE"/>
<dbReference type="Gramene" id="KZM99998">
    <property type="protein sequence ID" value="KZM99998"/>
    <property type="gene ID" value="DCAR_008753"/>
</dbReference>
<keyword evidence="6" id="KW-0732">Signal</keyword>
<proteinExistence type="inferred from homology"/>
<evidence type="ECO:0000259" key="7">
    <source>
        <dbReference type="Pfam" id="PF03016"/>
    </source>
</evidence>
<dbReference type="PANTHER" id="PTHR11062">
    <property type="entry name" value="EXOSTOSIN HEPARAN SULFATE GLYCOSYLTRANSFERASE -RELATED"/>
    <property type="match status" value="1"/>
</dbReference>
<dbReference type="InterPro" id="IPR040911">
    <property type="entry name" value="Exostosin_GT47"/>
</dbReference>
<evidence type="ECO:0000256" key="6">
    <source>
        <dbReference type="SAM" id="SignalP"/>
    </source>
</evidence>
<dbReference type="GO" id="GO:0000139">
    <property type="term" value="C:Golgi membrane"/>
    <property type="evidence" value="ECO:0007669"/>
    <property type="project" value="UniProtKB-SubCell"/>
</dbReference>
<dbReference type="Pfam" id="PF03016">
    <property type="entry name" value="Exostosin_GT47"/>
    <property type="match status" value="1"/>
</dbReference>
<evidence type="ECO:0000256" key="5">
    <source>
        <dbReference type="ARBA" id="ARBA00023034"/>
    </source>
</evidence>
<dbReference type="AlphaFoldDB" id="A0A165ZG79"/>
<evidence type="ECO:0000256" key="4">
    <source>
        <dbReference type="ARBA" id="ARBA00022968"/>
    </source>
</evidence>
<keyword evidence="3" id="KW-0328">Glycosyltransferase</keyword>
<feature type="chain" id="PRO_5007869998" description="Exostosin GT47 domain-containing protein" evidence="6">
    <location>
        <begin position="26"/>
        <end position="498"/>
    </location>
</feature>
<keyword evidence="3" id="KW-0808">Transferase</keyword>
<accession>A0A165ZG79</accession>
<name>A0A165ZG79_DAUCS</name>
<dbReference type="STRING" id="79200.A0A165ZG79"/>
<dbReference type="EMBL" id="LNRQ01000003">
    <property type="protein sequence ID" value="KZM99998.1"/>
    <property type="molecule type" value="Genomic_DNA"/>
</dbReference>
<keyword evidence="5" id="KW-0333">Golgi apparatus</keyword>
<reference evidence="8" key="1">
    <citation type="journal article" date="2016" name="Nat. Genet.">
        <title>A high-quality carrot genome assembly provides new insights into carotenoid accumulation and asterid genome evolution.</title>
        <authorList>
            <person name="Iorizzo M."/>
            <person name="Ellison S."/>
            <person name="Senalik D."/>
            <person name="Zeng P."/>
            <person name="Satapoomin P."/>
            <person name="Huang J."/>
            <person name="Bowman M."/>
            <person name="Iovene M."/>
            <person name="Sanseverino W."/>
            <person name="Cavagnaro P."/>
            <person name="Yildiz M."/>
            <person name="Macko-Podgorni A."/>
            <person name="Moranska E."/>
            <person name="Grzebelus E."/>
            <person name="Grzebelus D."/>
            <person name="Ashrafi H."/>
            <person name="Zheng Z."/>
            <person name="Cheng S."/>
            <person name="Spooner D."/>
            <person name="Van Deynze A."/>
            <person name="Simon P."/>
        </authorList>
    </citation>
    <scope>NUCLEOTIDE SEQUENCE [LARGE SCALE GENOMIC DNA]</scope>
    <source>
        <tissue evidence="8">Leaf</tissue>
    </source>
</reference>
<comment type="subcellular location">
    <subcellularLocation>
        <location evidence="1">Golgi apparatus membrane</location>
        <topology evidence="1">Single-pass type II membrane protein</topology>
    </subcellularLocation>
</comment>
<dbReference type="PROSITE" id="PS51257">
    <property type="entry name" value="PROKAR_LIPOPROTEIN"/>
    <property type="match status" value="1"/>
</dbReference>
<evidence type="ECO:0000256" key="3">
    <source>
        <dbReference type="ARBA" id="ARBA00022676"/>
    </source>
</evidence>
<evidence type="ECO:0000313" key="8">
    <source>
        <dbReference type="EMBL" id="KZM99998.1"/>
    </source>
</evidence>
<comment type="similarity">
    <text evidence="2">Belongs to the glycosyltransferase 47 family.</text>
</comment>
<organism evidence="8">
    <name type="scientific">Daucus carota subsp. sativus</name>
    <name type="common">Carrot</name>
    <dbReference type="NCBI Taxonomy" id="79200"/>
    <lineage>
        <taxon>Eukaryota</taxon>
        <taxon>Viridiplantae</taxon>
        <taxon>Streptophyta</taxon>
        <taxon>Embryophyta</taxon>
        <taxon>Tracheophyta</taxon>
        <taxon>Spermatophyta</taxon>
        <taxon>Magnoliopsida</taxon>
        <taxon>eudicotyledons</taxon>
        <taxon>Gunneridae</taxon>
        <taxon>Pentapetalae</taxon>
        <taxon>asterids</taxon>
        <taxon>campanulids</taxon>
        <taxon>Apiales</taxon>
        <taxon>Apiaceae</taxon>
        <taxon>Apioideae</taxon>
        <taxon>Scandiceae</taxon>
        <taxon>Daucinae</taxon>
        <taxon>Daucus</taxon>
        <taxon>Daucus sect. Daucus</taxon>
    </lineage>
</organism>
<evidence type="ECO:0000256" key="1">
    <source>
        <dbReference type="ARBA" id="ARBA00004323"/>
    </source>
</evidence>
<feature type="domain" description="Exostosin GT47" evidence="7">
    <location>
        <begin position="168"/>
        <end position="449"/>
    </location>
</feature>
<keyword evidence="4" id="KW-0735">Signal-anchor</keyword>
<evidence type="ECO:0000256" key="2">
    <source>
        <dbReference type="ARBA" id="ARBA00010271"/>
    </source>
</evidence>
<protein>
    <recommendedName>
        <fullName evidence="7">Exostosin GT47 domain-containing protein</fullName>
    </recommendedName>
</protein>
<feature type="signal peptide" evidence="6">
    <location>
        <begin position="1"/>
        <end position="25"/>
    </location>
</feature>
<comment type="caution">
    <text evidence="8">The sequence shown here is derived from an EMBL/GenBank/DDBJ whole genome shotgun (WGS) entry which is preliminary data.</text>
</comment>
<gene>
    <name evidence="8" type="ORF">DCAR_008753</name>
</gene>
<dbReference type="InterPro" id="IPR004263">
    <property type="entry name" value="Exostosin"/>
</dbReference>
<sequence length="498" mass="57033">MWDFHRRRLTTILILLPLVLISVIACKFSFSSPLASGKKSSVSSFFDSGKYQSEKPLNLVEGVDDFHAQNPASSPNSDDQNGKEVILQSNSSSIPVNGSIDSNHETQTIRIYSRLEKIEARLVKVRQAIKEAVPNRNMTSLHEDPDYVPRGPMYRNANAFHRSYLEMEKLFKIYVYKEGDRPLFHNGICKSIYSTEGRLISELEKGTLYKTEDPDEALVYFLPFSVVMLVEYLHIPGAREIHAIGNTVADYIKVISQKHRFWNRSQGADHFMASCHDWAPRTTSYVPNLFNNAIRVLCNANTSEGFNPSKDVSLPEINLLTGEITGLVGGPSPSKRPILAFFAGRLHGHIRYLLLEQWKEKDSDVQVYESLPKGVSYQTMLRRSRFCLCPSGYEVASPRVVEAIYSECIPVLISDGYIPPLSDVLNWKTFSVQVDVKDIANIKTILMSISQRQYLRMHRRIKQVQRHFVMNPSPKRFDFFHMMIHSIWLRRLNVRIED</sequence>
<dbReference type="GO" id="GO:0016757">
    <property type="term" value="F:glycosyltransferase activity"/>
    <property type="evidence" value="ECO:0007669"/>
    <property type="project" value="UniProtKB-KW"/>
</dbReference>
<keyword evidence="4" id="KW-0812">Transmembrane</keyword>